<sequence length="237" mass="25846">MSTKRTQEEMMNGSVDIAGMKASNEASRYDRLEQLKREKRLAMNRECARVRRRRKKVRMEHLESKVQDLTQANGRLQEENEAMLARVAQLEMEVNRARAQRALGMSANSHMLEASAAAGPSSAHMPPSAASLLGGSNAAGASFDLEALTGIKTGHHGLTHSQQQHKSLVDSATASAAAVLERAEKLRYMEMLQARSSASIFARGRDSPSLETSMPLSGVDSRFASSLLANARSGLFY</sequence>
<dbReference type="SMART" id="SM00338">
    <property type="entry name" value="BRLZ"/>
    <property type="match status" value="1"/>
</dbReference>
<dbReference type="GO" id="GO:0003700">
    <property type="term" value="F:DNA-binding transcription factor activity"/>
    <property type="evidence" value="ECO:0007669"/>
    <property type="project" value="InterPro"/>
</dbReference>
<name>A0A9N8H7Q1_9STRA</name>
<dbReference type="Pfam" id="PF00170">
    <property type="entry name" value="bZIP_1"/>
    <property type="match status" value="1"/>
</dbReference>
<protein>
    <recommendedName>
        <fullName evidence="2">BZIP domain-containing protein</fullName>
    </recommendedName>
</protein>
<feature type="coiled-coil region" evidence="1">
    <location>
        <begin position="52"/>
        <end position="100"/>
    </location>
</feature>
<keyword evidence="1" id="KW-0175">Coiled coil</keyword>
<comment type="caution">
    <text evidence="3">The sequence shown here is derived from an EMBL/GenBank/DDBJ whole genome shotgun (WGS) entry which is preliminary data.</text>
</comment>
<organism evidence="3 4">
    <name type="scientific">Seminavis robusta</name>
    <dbReference type="NCBI Taxonomy" id="568900"/>
    <lineage>
        <taxon>Eukaryota</taxon>
        <taxon>Sar</taxon>
        <taxon>Stramenopiles</taxon>
        <taxon>Ochrophyta</taxon>
        <taxon>Bacillariophyta</taxon>
        <taxon>Bacillariophyceae</taxon>
        <taxon>Bacillariophycidae</taxon>
        <taxon>Naviculales</taxon>
        <taxon>Naviculaceae</taxon>
        <taxon>Seminavis</taxon>
    </lineage>
</organism>
<dbReference type="PROSITE" id="PS50217">
    <property type="entry name" value="BZIP"/>
    <property type="match status" value="1"/>
</dbReference>
<evidence type="ECO:0000313" key="4">
    <source>
        <dbReference type="Proteomes" id="UP001153069"/>
    </source>
</evidence>
<dbReference type="EMBL" id="CAICTM010000145">
    <property type="protein sequence ID" value="CAB9502797.1"/>
    <property type="molecule type" value="Genomic_DNA"/>
</dbReference>
<dbReference type="Proteomes" id="UP001153069">
    <property type="component" value="Unassembled WGS sequence"/>
</dbReference>
<proteinExistence type="predicted"/>
<gene>
    <name evidence="3" type="ORF">SEMRO_146_G067670.1</name>
</gene>
<reference evidence="3" key="1">
    <citation type="submission" date="2020-06" db="EMBL/GenBank/DDBJ databases">
        <authorList>
            <consortium name="Plant Systems Biology data submission"/>
        </authorList>
    </citation>
    <scope>NUCLEOTIDE SEQUENCE</scope>
    <source>
        <strain evidence="3">D6</strain>
    </source>
</reference>
<dbReference type="AlphaFoldDB" id="A0A9N8H7Q1"/>
<dbReference type="InterPro" id="IPR046347">
    <property type="entry name" value="bZIP_sf"/>
</dbReference>
<evidence type="ECO:0000256" key="1">
    <source>
        <dbReference type="SAM" id="Coils"/>
    </source>
</evidence>
<keyword evidence="4" id="KW-1185">Reference proteome</keyword>
<dbReference type="InterPro" id="IPR004827">
    <property type="entry name" value="bZIP"/>
</dbReference>
<dbReference type="Gene3D" id="1.20.5.170">
    <property type="match status" value="1"/>
</dbReference>
<dbReference type="SUPFAM" id="SSF57959">
    <property type="entry name" value="Leucine zipper domain"/>
    <property type="match status" value="1"/>
</dbReference>
<evidence type="ECO:0000313" key="3">
    <source>
        <dbReference type="EMBL" id="CAB9502797.1"/>
    </source>
</evidence>
<accession>A0A9N8H7Q1</accession>
<feature type="domain" description="BZIP" evidence="2">
    <location>
        <begin position="34"/>
        <end position="97"/>
    </location>
</feature>
<evidence type="ECO:0000259" key="2">
    <source>
        <dbReference type="PROSITE" id="PS50217"/>
    </source>
</evidence>